<keyword evidence="2" id="KW-1185">Reference proteome</keyword>
<organism evidence="1 2">
    <name type="scientific">Streptomyces chumphonensis</name>
    <dbReference type="NCBI Taxonomy" id="1214925"/>
    <lineage>
        <taxon>Bacteria</taxon>
        <taxon>Bacillati</taxon>
        <taxon>Actinomycetota</taxon>
        <taxon>Actinomycetes</taxon>
        <taxon>Kitasatosporales</taxon>
        <taxon>Streptomycetaceae</taxon>
        <taxon>Streptomyces</taxon>
    </lineage>
</organism>
<name>A0A927IBQ9_9ACTN</name>
<proteinExistence type="predicted"/>
<dbReference type="EMBL" id="JACXYU010000002">
    <property type="protein sequence ID" value="MBD3931125.1"/>
    <property type="molecule type" value="Genomic_DNA"/>
</dbReference>
<dbReference type="InterPro" id="IPR016084">
    <property type="entry name" value="Haem_Oase-like_multi-hlx"/>
</dbReference>
<dbReference type="SUPFAM" id="SSF48613">
    <property type="entry name" value="Heme oxygenase-like"/>
    <property type="match status" value="1"/>
</dbReference>
<evidence type="ECO:0000313" key="2">
    <source>
        <dbReference type="Proteomes" id="UP000632289"/>
    </source>
</evidence>
<protein>
    <recommendedName>
        <fullName evidence="3">Thiaminase-2/PQQC domain-containing protein</fullName>
    </recommendedName>
</protein>
<evidence type="ECO:0000313" key="1">
    <source>
        <dbReference type="EMBL" id="MBD3931125.1"/>
    </source>
</evidence>
<comment type="caution">
    <text evidence="1">The sequence shown here is derived from an EMBL/GenBank/DDBJ whole genome shotgun (WGS) entry which is preliminary data.</text>
</comment>
<reference evidence="1" key="1">
    <citation type="submission" date="2020-09" db="EMBL/GenBank/DDBJ databases">
        <title>Secondary metabolite and genome analysis of marine Streptomyces chumphonensis KK1-2T.</title>
        <authorList>
            <person name="Phongsopitanun W."/>
            <person name="Kanchanasin P."/>
            <person name="Pittayakhajonwut P."/>
            <person name="Suwanborirux K."/>
            <person name="Tanasupawat S."/>
        </authorList>
    </citation>
    <scope>NUCLEOTIDE SEQUENCE</scope>
    <source>
        <strain evidence="1">KK1-2</strain>
    </source>
</reference>
<dbReference type="RefSeq" id="WP_191208435.1">
    <property type="nucleotide sequence ID" value="NZ_JACXYU010000002.1"/>
</dbReference>
<sequence length="234" mass="25337">MDNGSARRADLLIRAQHQKHLQRPNILLARARRGQVDTDVLCRLVQADLLCLRAETVAYATLLARFPDAPSSELFIRLNDALRSRLPELERCADVLSVNRSGPPYQPRTFDAFAFPGTVSWVALHADRAAAALAIHTDFAAYFPLCQELVRLLDASGTDVPEEFRRCYDTPPPSELLDLAAEVVEDGLRHGDAADTATAVADLLRAGLDGFWQFAAHGPSALRSGAGSPAPAAG</sequence>
<dbReference type="Proteomes" id="UP000632289">
    <property type="component" value="Unassembled WGS sequence"/>
</dbReference>
<dbReference type="AlphaFoldDB" id="A0A927IBQ9"/>
<gene>
    <name evidence="1" type="ORF">IF129_06065</name>
</gene>
<accession>A0A927IBQ9</accession>
<evidence type="ECO:0008006" key="3">
    <source>
        <dbReference type="Google" id="ProtNLM"/>
    </source>
</evidence>